<dbReference type="OrthoDB" id="10258882at2759"/>
<accession>A0A4S2LYQ2</accession>
<comment type="subcellular location">
    <subcellularLocation>
        <location evidence="1">Cytoplasm</location>
    </subcellularLocation>
</comment>
<evidence type="ECO:0000313" key="6">
    <source>
        <dbReference type="EMBL" id="TGZ66407.1"/>
    </source>
</evidence>
<dbReference type="AlphaFoldDB" id="A0A4S2LYQ2"/>
<keyword evidence="3" id="KW-0963">Cytoplasm</keyword>
<sequence>MGTLGQNVPPMLLDLAHKCSWVAHDGCALANSDGAAENLPNSQSVMSDLENDPHPENEEYNVFPSSGSTLFFEEPSTKVTSMCSLSNMLFLGTNHGTVTQYILEECEMNETTFSYVELLARTISDSDVVRMDACTELRLLTLLSSNILFVCDAEQLEMVNFFPTCRGVSTFQLQPDGVQSAKLCLTFHTRFIQIYRITPTNASLIFEHKLTVLPSSLCVGENFLCFATEGRYTSLNLHTKATTDLFSYDLQQNSKPFLAPVANDEFLISGPGSLGVIVDANGTSHRPPLQLSPNVLSVFVWKEYVFSLTDEFFTIHSIFNQKQLQTVLLPNATAGCFSSRNPHLVFVAYISKASGLVDILSIGPERWDRFARKLILAGCLQQAKQLLQREQQHVEDIFQAQPASSKNEQNVFTTRSRRVSGLVGFYHFEQGDFQHAGLFFERSLMDIRELLCRYDNLLPNGFAFAPHWFYNLSCQKPADNDSNNIRRVAELCLSHSINTKGQPNLAANATWTVRYEQFLFSFLQKHHKSKFTEKYMHLLETALVKLYLKLLRRGRNPQLTELLLSSNRLIPRLSWDSEKSEAEQRGLDLVSLISSLVHIDVDDLTAYLEQSSEHHALSLIYQWQGNVAGALSIWQKLAYGELVDVNFPGVDFYVAVLSWLASPNAEPIKLWSVTENEQQDTASSPHISEPSVYTELIWQHLCQSLEPERPKEIAEKILLALPYLPGDDYNLQWDDILPDESCSQTTTDVSLAPSQCLTPTHILRRLIPQYVDLGIKYLHHLIYVHHDVTPRYHTLLAQIYLDVLTGKIRDEPSAANSKARSIQLRRDFCHLLRHSDNYSVSKLLEGVRQCDAPNEFAYELAILLGKNDQHHDALEILVNQLSDLPAALCYCLSYMNEDKACVTGGNSVKWVPQYTYSQKWKALQLASNEHPLDHDVIERAPEVFTILVELCFKRRTEAEYEEVAMNLLNSPNIPLQFSKVLSIIPADIQLSQVNGFLQRAFHSVISIKAASQIHFGLAKSCARLSAMGASSQVCPKLVVEKSTKCCRCHQEIVAYGPDNPFAWLVQRKQFAHVHCL</sequence>
<dbReference type="GO" id="GO:0015031">
    <property type="term" value="P:protein transport"/>
    <property type="evidence" value="ECO:0007669"/>
    <property type="project" value="UniProtKB-KW"/>
</dbReference>
<evidence type="ECO:0000256" key="3">
    <source>
        <dbReference type="ARBA" id="ARBA00022490"/>
    </source>
</evidence>
<evidence type="ECO:0000256" key="2">
    <source>
        <dbReference type="ARBA" id="ARBA00022448"/>
    </source>
</evidence>
<keyword evidence="4" id="KW-0653">Protein transport</keyword>
<keyword evidence="2" id="KW-0813">Transport</keyword>
<dbReference type="STRING" id="147828.A0A4S2LYQ2"/>
<dbReference type="EMBL" id="SJOL01006454">
    <property type="protein sequence ID" value="TGZ66407.1"/>
    <property type="molecule type" value="Genomic_DNA"/>
</dbReference>
<name>A0A4S2LYQ2_OPIFE</name>
<comment type="caution">
    <text evidence="6">The sequence shown here is derived from an EMBL/GenBank/DDBJ whole genome shotgun (WGS) entry which is preliminary data.</text>
</comment>
<dbReference type="PANTHER" id="PTHR12894">
    <property type="entry name" value="CNH DOMAIN CONTAINING"/>
    <property type="match status" value="1"/>
</dbReference>
<evidence type="ECO:0000256" key="4">
    <source>
        <dbReference type="ARBA" id="ARBA00022927"/>
    </source>
</evidence>
<proteinExistence type="predicted"/>
<dbReference type="GO" id="GO:0034058">
    <property type="term" value="P:endosomal vesicle fusion"/>
    <property type="evidence" value="ECO:0007669"/>
    <property type="project" value="TreeGrafter"/>
</dbReference>
<dbReference type="InterPro" id="IPR032914">
    <property type="entry name" value="Vam6/VPS39/TRAP1"/>
</dbReference>
<dbReference type="PROSITE" id="PS50219">
    <property type="entry name" value="CNH"/>
    <property type="match status" value="1"/>
</dbReference>
<evidence type="ECO:0000256" key="1">
    <source>
        <dbReference type="ARBA" id="ARBA00004496"/>
    </source>
</evidence>
<reference evidence="6 7" key="1">
    <citation type="journal article" date="2019" name="BMC Genomics">
        <title>New insights from Opisthorchis felineus genome: update on genomics of the epidemiologically important liver flukes.</title>
        <authorList>
            <person name="Ershov N.I."/>
            <person name="Mordvinov V.A."/>
            <person name="Prokhortchouk E.B."/>
            <person name="Pakharukova M.Y."/>
            <person name="Gunbin K.V."/>
            <person name="Ustyantsev K."/>
            <person name="Genaev M.A."/>
            <person name="Blinov A.G."/>
            <person name="Mazur A."/>
            <person name="Boulygina E."/>
            <person name="Tsygankova S."/>
            <person name="Khrameeva E."/>
            <person name="Chekanov N."/>
            <person name="Fan G."/>
            <person name="Xiao A."/>
            <person name="Zhang H."/>
            <person name="Xu X."/>
            <person name="Yang H."/>
            <person name="Solovyev V."/>
            <person name="Lee S.M."/>
            <person name="Liu X."/>
            <person name="Afonnikov D.A."/>
            <person name="Skryabin K.G."/>
        </authorList>
    </citation>
    <scope>NUCLEOTIDE SEQUENCE [LARGE SCALE GENOMIC DNA]</scope>
    <source>
        <strain evidence="6">AK-0245</strain>
        <tissue evidence="6">Whole organism</tissue>
    </source>
</reference>
<dbReference type="PANTHER" id="PTHR12894:SF27">
    <property type="entry name" value="TRANSFORMING GROWTH FACTOR-BETA RECEPTOR-ASSOCIATED PROTEIN 1"/>
    <property type="match status" value="1"/>
</dbReference>
<dbReference type="GO" id="GO:0006914">
    <property type="term" value="P:autophagy"/>
    <property type="evidence" value="ECO:0007669"/>
    <property type="project" value="TreeGrafter"/>
</dbReference>
<protein>
    <recommendedName>
        <fullName evidence="5">CNH domain-containing protein</fullName>
    </recommendedName>
</protein>
<evidence type="ECO:0000259" key="5">
    <source>
        <dbReference type="PROSITE" id="PS50219"/>
    </source>
</evidence>
<feature type="domain" description="CNH" evidence="5">
    <location>
        <begin position="76"/>
        <end position="342"/>
    </location>
</feature>
<evidence type="ECO:0000313" key="7">
    <source>
        <dbReference type="Proteomes" id="UP000308267"/>
    </source>
</evidence>
<organism evidence="6 7">
    <name type="scientific">Opisthorchis felineus</name>
    <dbReference type="NCBI Taxonomy" id="147828"/>
    <lineage>
        <taxon>Eukaryota</taxon>
        <taxon>Metazoa</taxon>
        <taxon>Spiralia</taxon>
        <taxon>Lophotrochozoa</taxon>
        <taxon>Platyhelminthes</taxon>
        <taxon>Trematoda</taxon>
        <taxon>Digenea</taxon>
        <taxon>Opisthorchiida</taxon>
        <taxon>Opisthorchiata</taxon>
        <taxon>Opisthorchiidae</taxon>
        <taxon>Opisthorchis</taxon>
    </lineage>
</organism>
<dbReference type="GO" id="GO:0005737">
    <property type="term" value="C:cytoplasm"/>
    <property type="evidence" value="ECO:0007669"/>
    <property type="project" value="UniProtKB-SubCell"/>
</dbReference>
<dbReference type="Pfam" id="PF00780">
    <property type="entry name" value="CNH"/>
    <property type="match status" value="1"/>
</dbReference>
<gene>
    <name evidence="6" type="ORF">CRM22_005346</name>
</gene>
<keyword evidence="7" id="KW-1185">Reference proteome</keyword>
<dbReference type="Proteomes" id="UP000308267">
    <property type="component" value="Unassembled WGS sequence"/>
</dbReference>
<dbReference type="InterPro" id="IPR001180">
    <property type="entry name" value="CNH_dom"/>
</dbReference>
<dbReference type="GO" id="GO:0016020">
    <property type="term" value="C:membrane"/>
    <property type="evidence" value="ECO:0007669"/>
    <property type="project" value="TreeGrafter"/>
</dbReference>